<dbReference type="EMBL" id="UINC01171475">
    <property type="protein sequence ID" value="SVD76057.1"/>
    <property type="molecule type" value="Genomic_DNA"/>
</dbReference>
<reference evidence="1" key="1">
    <citation type="submission" date="2018-05" db="EMBL/GenBank/DDBJ databases">
        <authorList>
            <person name="Lanie J.A."/>
            <person name="Ng W.-L."/>
            <person name="Kazmierczak K.M."/>
            <person name="Andrzejewski T.M."/>
            <person name="Davidsen T.M."/>
            <person name="Wayne K.J."/>
            <person name="Tettelin H."/>
            <person name="Glass J.I."/>
            <person name="Rusch D."/>
            <person name="Podicherti R."/>
            <person name="Tsui H.-C.T."/>
            <person name="Winkler M.E."/>
        </authorList>
    </citation>
    <scope>NUCLEOTIDE SEQUENCE</scope>
</reference>
<evidence type="ECO:0000313" key="1">
    <source>
        <dbReference type="EMBL" id="SVD76057.1"/>
    </source>
</evidence>
<name>A0A382XY57_9ZZZZ</name>
<proteinExistence type="predicted"/>
<dbReference type="AlphaFoldDB" id="A0A382XY57"/>
<gene>
    <name evidence="1" type="ORF">METZ01_LOCUS428911</name>
</gene>
<organism evidence="1">
    <name type="scientific">marine metagenome</name>
    <dbReference type="NCBI Taxonomy" id="408172"/>
    <lineage>
        <taxon>unclassified sequences</taxon>
        <taxon>metagenomes</taxon>
        <taxon>ecological metagenomes</taxon>
    </lineage>
</organism>
<protein>
    <submittedName>
        <fullName evidence="1">Uncharacterized protein</fullName>
    </submittedName>
</protein>
<accession>A0A382XY57</accession>
<sequence>MEQTKQGNHSLPPNLLTILQKLEKTFTKKSDPVFLDENAKKLTMKEIHNKECVGGKPITMIGVTRCQYDVADFPKYINYIKNTLKKNRIYYGLYHDEKVEYDVLYAIPTNDYDEIQKHLNAHDHMNNDIAQMKGLTISQDGNYITTDNAKRNNLK</sequence>